<evidence type="ECO:0000313" key="3">
    <source>
        <dbReference type="Proteomes" id="UP000015105"/>
    </source>
</evidence>
<reference evidence="2" key="4">
    <citation type="submission" date="2019-03" db="UniProtKB">
        <authorList>
            <consortium name="EnsemblPlants"/>
        </authorList>
    </citation>
    <scope>IDENTIFICATION</scope>
</reference>
<proteinExistence type="predicted"/>
<dbReference type="EnsemblPlants" id="AET1Gv20832300.20">
    <property type="protein sequence ID" value="AET1Gv20832300.20"/>
    <property type="gene ID" value="AET1Gv20832300"/>
</dbReference>
<reference evidence="3" key="2">
    <citation type="journal article" date="2017" name="Nat. Plants">
        <title>The Aegilops tauschii genome reveals multiple impacts of transposons.</title>
        <authorList>
            <person name="Zhao G."/>
            <person name="Zou C."/>
            <person name="Li K."/>
            <person name="Wang K."/>
            <person name="Li T."/>
            <person name="Gao L."/>
            <person name="Zhang X."/>
            <person name="Wang H."/>
            <person name="Yang Z."/>
            <person name="Liu X."/>
            <person name="Jiang W."/>
            <person name="Mao L."/>
            <person name="Kong X."/>
            <person name="Jiao Y."/>
            <person name="Jia J."/>
        </authorList>
    </citation>
    <scope>NUCLEOTIDE SEQUENCE [LARGE SCALE GENOMIC DNA]</scope>
    <source>
        <strain evidence="3">cv. AL8/78</strain>
    </source>
</reference>
<feature type="compositionally biased region" description="Low complexity" evidence="1">
    <location>
        <begin position="84"/>
        <end position="95"/>
    </location>
</feature>
<reference evidence="3" key="1">
    <citation type="journal article" date="2014" name="Science">
        <title>Ancient hybridizations among the ancestral genomes of bread wheat.</title>
        <authorList>
            <consortium name="International Wheat Genome Sequencing Consortium,"/>
            <person name="Marcussen T."/>
            <person name="Sandve S.R."/>
            <person name="Heier L."/>
            <person name="Spannagl M."/>
            <person name="Pfeifer M."/>
            <person name="Jakobsen K.S."/>
            <person name="Wulff B.B."/>
            <person name="Steuernagel B."/>
            <person name="Mayer K.F."/>
            <person name="Olsen O.A."/>
        </authorList>
    </citation>
    <scope>NUCLEOTIDE SEQUENCE [LARGE SCALE GENOMIC DNA]</scope>
    <source>
        <strain evidence="3">cv. AL8/78</strain>
    </source>
</reference>
<dbReference type="Proteomes" id="UP000015105">
    <property type="component" value="Chromosome 1D"/>
</dbReference>
<sequence>RLLSPPCRTRHAPHSTAIGRDDPRRPPRAEPEPPMMGDDKAPRSLSPMGGRDRDRELLIPVSGGGGGGSVPRAGEDDDDLDRTAASPSASAALSSTGREVRPPPFTPRSFP</sequence>
<feature type="region of interest" description="Disordered" evidence="1">
    <location>
        <begin position="1"/>
        <end position="111"/>
    </location>
</feature>
<dbReference type="AlphaFoldDB" id="A0A452ZM90"/>
<reference evidence="2" key="3">
    <citation type="journal article" date="2017" name="Nature">
        <title>Genome sequence of the progenitor of the wheat D genome Aegilops tauschii.</title>
        <authorList>
            <person name="Luo M.C."/>
            <person name="Gu Y.Q."/>
            <person name="Puiu D."/>
            <person name="Wang H."/>
            <person name="Twardziok S.O."/>
            <person name="Deal K.R."/>
            <person name="Huo N."/>
            <person name="Zhu T."/>
            <person name="Wang L."/>
            <person name="Wang Y."/>
            <person name="McGuire P.E."/>
            <person name="Liu S."/>
            <person name="Long H."/>
            <person name="Ramasamy R.K."/>
            <person name="Rodriguez J.C."/>
            <person name="Van S.L."/>
            <person name="Yuan L."/>
            <person name="Wang Z."/>
            <person name="Xia Z."/>
            <person name="Xiao L."/>
            <person name="Anderson O.D."/>
            <person name="Ouyang S."/>
            <person name="Liang Y."/>
            <person name="Zimin A.V."/>
            <person name="Pertea G."/>
            <person name="Qi P."/>
            <person name="Bennetzen J.L."/>
            <person name="Dai X."/>
            <person name="Dawson M.W."/>
            <person name="Muller H.G."/>
            <person name="Kugler K."/>
            <person name="Rivarola-Duarte L."/>
            <person name="Spannagl M."/>
            <person name="Mayer K.F.X."/>
            <person name="Lu F.H."/>
            <person name="Bevan M.W."/>
            <person name="Leroy P."/>
            <person name="Li P."/>
            <person name="You F.M."/>
            <person name="Sun Q."/>
            <person name="Liu Z."/>
            <person name="Lyons E."/>
            <person name="Wicker T."/>
            <person name="Salzberg S.L."/>
            <person name="Devos K.M."/>
            <person name="Dvorak J."/>
        </authorList>
    </citation>
    <scope>NUCLEOTIDE SEQUENCE [LARGE SCALE GENOMIC DNA]</scope>
    <source>
        <strain evidence="2">cv. AL8/78</strain>
    </source>
</reference>
<reference evidence="2" key="5">
    <citation type="journal article" date="2021" name="G3 (Bethesda)">
        <title>Aegilops tauschii genome assembly Aet v5.0 features greater sequence contiguity and improved annotation.</title>
        <authorList>
            <person name="Wang L."/>
            <person name="Zhu T."/>
            <person name="Rodriguez J.C."/>
            <person name="Deal K.R."/>
            <person name="Dubcovsky J."/>
            <person name="McGuire P.E."/>
            <person name="Lux T."/>
            <person name="Spannagl M."/>
            <person name="Mayer K.F.X."/>
            <person name="Baldrich P."/>
            <person name="Meyers B.C."/>
            <person name="Huo N."/>
            <person name="Gu Y.Q."/>
            <person name="Zhou H."/>
            <person name="Devos K.M."/>
            <person name="Bennetzen J.L."/>
            <person name="Unver T."/>
            <person name="Budak H."/>
            <person name="Gulick P.J."/>
            <person name="Galiba G."/>
            <person name="Kalapos B."/>
            <person name="Nelson D.R."/>
            <person name="Li P."/>
            <person name="You F.M."/>
            <person name="Luo M.C."/>
            <person name="Dvorak J."/>
        </authorList>
    </citation>
    <scope>NUCLEOTIDE SEQUENCE [LARGE SCALE GENOMIC DNA]</scope>
    <source>
        <strain evidence="2">cv. AL8/78</strain>
    </source>
</reference>
<evidence type="ECO:0000256" key="1">
    <source>
        <dbReference type="SAM" id="MobiDB-lite"/>
    </source>
</evidence>
<keyword evidence="3" id="KW-1185">Reference proteome</keyword>
<organism evidence="2 3">
    <name type="scientific">Aegilops tauschii subsp. strangulata</name>
    <name type="common">Goatgrass</name>
    <dbReference type="NCBI Taxonomy" id="200361"/>
    <lineage>
        <taxon>Eukaryota</taxon>
        <taxon>Viridiplantae</taxon>
        <taxon>Streptophyta</taxon>
        <taxon>Embryophyta</taxon>
        <taxon>Tracheophyta</taxon>
        <taxon>Spermatophyta</taxon>
        <taxon>Magnoliopsida</taxon>
        <taxon>Liliopsida</taxon>
        <taxon>Poales</taxon>
        <taxon>Poaceae</taxon>
        <taxon>BOP clade</taxon>
        <taxon>Pooideae</taxon>
        <taxon>Triticodae</taxon>
        <taxon>Triticeae</taxon>
        <taxon>Triticinae</taxon>
        <taxon>Aegilops</taxon>
    </lineage>
</organism>
<evidence type="ECO:0000313" key="2">
    <source>
        <dbReference type="EnsemblPlants" id="AET1Gv20832300.20"/>
    </source>
</evidence>
<feature type="compositionally biased region" description="Basic and acidic residues" evidence="1">
    <location>
        <begin position="19"/>
        <end position="42"/>
    </location>
</feature>
<protein>
    <submittedName>
        <fullName evidence="2">Uncharacterized protein</fullName>
    </submittedName>
</protein>
<accession>A0A452ZM90</accession>
<dbReference type="Gramene" id="AET1Gv20832300.20">
    <property type="protein sequence ID" value="AET1Gv20832300.20"/>
    <property type="gene ID" value="AET1Gv20832300"/>
</dbReference>
<feature type="compositionally biased region" description="Pro residues" evidence="1">
    <location>
        <begin position="102"/>
        <end position="111"/>
    </location>
</feature>
<name>A0A452ZM90_AEGTS</name>